<protein>
    <submittedName>
        <fullName evidence="7">Efflux transporter, RND family, MFP subunit</fullName>
    </submittedName>
</protein>
<evidence type="ECO:0000259" key="6">
    <source>
        <dbReference type="Pfam" id="PF25954"/>
    </source>
</evidence>
<feature type="domain" description="Multidrug resistance protein MdtA-like barrel-sandwich hybrid" evidence="5">
    <location>
        <begin position="116"/>
        <end position="253"/>
    </location>
</feature>
<dbReference type="InParanoid" id="E8R4U1"/>
<proteinExistence type="inferred from homology"/>
<feature type="domain" description="CusB-like beta-barrel" evidence="6">
    <location>
        <begin position="264"/>
        <end position="315"/>
    </location>
</feature>
<dbReference type="Proteomes" id="UP000008631">
    <property type="component" value="Chromosome"/>
</dbReference>
<dbReference type="InterPro" id="IPR058625">
    <property type="entry name" value="MdtA-like_BSH"/>
</dbReference>
<feature type="coiled-coil region" evidence="2">
    <location>
        <begin position="149"/>
        <end position="221"/>
    </location>
</feature>
<comment type="similarity">
    <text evidence="1">Belongs to the membrane fusion protein (MFP) (TC 8.A.1) family.</text>
</comment>
<evidence type="ECO:0000313" key="7">
    <source>
        <dbReference type="EMBL" id="ADV61687.1"/>
    </source>
</evidence>
<feature type="transmembrane region" description="Helical" evidence="4">
    <location>
        <begin position="39"/>
        <end position="64"/>
    </location>
</feature>
<gene>
    <name evidence="7" type="ordered locus">Isop_1099</name>
</gene>
<evidence type="ECO:0000256" key="2">
    <source>
        <dbReference type="SAM" id="Coils"/>
    </source>
</evidence>
<dbReference type="PANTHER" id="PTHR30469">
    <property type="entry name" value="MULTIDRUG RESISTANCE PROTEIN MDTA"/>
    <property type="match status" value="1"/>
</dbReference>
<reference evidence="7 8" key="2">
    <citation type="journal article" date="2011" name="Stand. Genomic Sci.">
        <title>Complete genome sequence of Isosphaera pallida type strain (IS1B).</title>
        <authorList>
            <consortium name="US DOE Joint Genome Institute (JGI-PGF)"/>
            <person name="Goker M."/>
            <person name="Cleland D."/>
            <person name="Saunders E."/>
            <person name="Lapidus A."/>
            <person name="Nolan M."/>
            <person name="Lucas S."/>
            <person name="Hammon N."/>
            <person name="Deshpande S."/>
            <person name="Cheng J.F."/>
            <person name="Tapia R."/>
            <person name="Han C."/>
            <person name="Goodwin L."/>
            <person name="Pitluck S."/>
            <person name="Liolios K."/>
            <person name="Pagani I."/>
            <person name="Ivanova N."/>
            <person name="Mavromatis K."/>
            <person name="Pati A."/>
            <person name="Chen A."/>
            <person name="Palaniappan K."/>
            <person name="Land M."/>
            <person name="Hauser L."/>
            <person name="Chang Y.J."/>
            <person name="Jeffries C.D."/>
            <person name="Detter J.C."/>
            <person name="Beck B."/>
            <person name="Woyke T."/>
            <person name="Bristow J."/>
            <person name="Eisen J.A."/>
            <person name="Markowitz V."/>
            <person name="Hugenholtz P."/>
            <person name="Kyrpides N.C."/>
            <person name="Klenk H.P."/>
        </authorList>
    </citation>
    <scope>NUCLEOTIDE SEQUENCE [LARGE SCALE GENOMIC DNA]</scope>
    <source>
        <strain evidence="8">ATCC 43644 / DSM 9630 / IS1B</strain>
    </source>
</reference>
<feature type="region of interest" description="Disordered" evidence="3">
    <location>
        <begin position="396"/>
        <end position="445"/>
    </location>
</feature>
<dbReference type="InterPro" id="IPR058792">
    <property type="entry name" value="Beta-barrel_RND_2"/>
</dbReference>
<dbReference type="Pfam" id="PF25917">
    <property type="entry name" value="BSH_RND"/>
    <property type="match status" value="1"/>
</dbReference>
<dbReference type="KEGG" id="ipa:Isop_1099"/>
<dbReference type="NCBIfam" id="TIGR01730">
    <property type="entry name" value="RND_mfp"/>
    <property type="match status" value="1"/>
</dbReference>
<dbReference type="InterPro" id="IPR006143">
    <property type="entry name" value="RND_pump_MFP"/>
</dbReference>
<dbReference type="PANTHER" id="PTHR30469:SF15">
    <property type="entry name" value="HLYD FAMILY OF SECRETION PROTEINS"/>
    <property type="match status" value="1"/>
</dbReference>
<dbReference type="STRING" id="575540.Isop_1099"/>
<dbReference type="GO" id="GO:1990281">
    <property type="term" value="C:efflux pump complex"/>
    <property type="evidence" value="ECO:0007669"/>
    <property type="project" value="TreeGrafter"/>
</dbReference>
<dbReference type="Pfam" id="PF25954">
    <property type="entry name" value="Beta-barrel_RND_2"/>
    <property type="match status" value="1"/>
</dbReference>
<evidence type="ECO:0000256" key="4">
    <source>
        <dbReference type="SAM" id="Phobius"/>
    </source>
</evidence>
<dbReference type="EMBL" id="CP002353">
    <property type="protein sequence ID" value="ADV61687.1"/>
    <property type="molecule type" value="Genomic_DNA"/>
</dbReference>
<keyword evidence="4" id="KW-0812">Transmembrane</keyword>
<dbReference type="RefSeq" id="WP_013563976.1">
    <property type="nucleotide sequence ID" value="NC_014962.1"/>
</dbReference>
<dbReference type="Gene3D" id="2.40.30.170">
    <property type="match status" value="1"/>
</dbReference>
<dbReference type="eggNOG" id="COG0845">
    <property type="taxonomic scope" value="Bacteria"/>
</dbReference>
<reference key="1">
    <citation type="submission" date="2010-11" db="EMBL/GenBank/DDBJ databases">
        <title>The complete sequence of chromosome of Isophaera pallida ATCC 43644.</title>
        <authorList>
            <consortium name="US DOE Joint Genome Institute (JGI-PGF)"/>
            <person name="Lucas S."/>
            <person name="Copeland A."/>
            <person name="Lapidus A."/>
            <person name="Bruce D."/>
            <person name="Goodwin L."/>
            <person name="Pitluck S."/>
            <person name="Kyrpides N."/>
            <person name="Mavromatis K."/>
            <person name="Pagani I."/>
            <person name="Ivanova N."/>
            <person name="Saunders E."/>
            <person name="Brettin T."/>
            <person name="Detter J.C."/>
            <person name="Han C."/>
            <person name="Tapia R."/>
            <person name="Land M."/>
            <person name="Hauser L."/>
            <person name="Markowitz V."/>
            <person name="Cheng J.-F."/>
            <person name="Hugenholtz P."/>
            <person name="Woyke T."/>
            <person name="Wu D."/>
            <person name="Eisen J.A."/>
        </authorList>
    </citation>
    <scope>NUCLEOTIDE SEQUENCE</scope>
    <source>
        <strain>ATCC 43644</strain>
    </source>
</reference>
<dbReference type="GO" id="GO:0015562">
    <property type="term" value="F:efflux transmembrane transporter activity"/>
    <property type="evidence" value="ECO:0007669"/>
    <property type="project" value="TreeGrafter"/>
</dbReference>
<dbReference type="SUPFAM" id="SSF111369">
    <property type="entry name" value="HlyD-like secretion proteins"/>
    <property type="match status" value="1"/>
</dbReference>
<dbReference type="OrthoDB" id="9778236at2"/>
<keyword evidence="8" id="KW-1185">Reference proteome</keyword>
<dbReference type="Gene3D" id="2.40.420.20">
    <property type="match status" value="1"/>
</dbReference>
<evidence type="ECO:0000259" key="5">
    <source>
        <dbReference type="Pfam" id="PF25917"/>
    </source>
</evidence>
<organism evidence="7 8">
    <name type="scientific">Isosphaera pallida (strain ATCC 43644 / DSM 9630 / IS1B)</name>
    <dbReference type="NCBI Taxonomy" id="575540"/>
    <lineage>
        <taxon>Bacteria</taxon>
        <taxon>Pseudomonadati</taxon>
        <taxon>Planctomycetota</taxon>
        <taxon>Planctomycetia</taxon>
        <taxon>Isosphaerales</taxon>
        <taxon>Isosphaeraceae</taxon>
        <taxon>Isosphaera</taxon>
    </lineage>
</organism>
<evidence type="ECO:0000256" key="1">
    <source>
        <dbReference type="ARBA" id="ARBA00009477"/>
    </source>
</evidence>
<name>E8R4U1_ISOPI</name>
<dbReference type="Gene3D" id="1.10.287.470">
    <property type="entry name" value="Helix hairpin bin"/>
    <property type="match status" value="1"/>
</dbReference>
<keyword evidence="4" id="KW-1133">Transmembrane helix</keyword>
<keyword evidence="4" id="KW-0472">Membrane</keyword>
<dbReference type="HOGENOM" id="CLU_018816_1_4_0"/>
<sequence>MSVTTRDVEATAIDATSSALHSSAAAKKTRRSGPGFFTWLFRVLGQLLLAVLFAAGILGLMIWLSGAFEAKVPTDRTMAMAVPPQIEEGEFDIVEVRRIERPQVETAVGTVRAAHEVSVASKILARVEEVNILAGQAVRKGDVLMRLDKADLEARLEQAKAGEAAAEARAAQARADFARAERLRANQAIPRDQYEAAATALKAAEADLERMRRTVKEASIIEDYALIRAPISGVIVDKLVNVGDTVTPGQPIATLYDPTRMQMVATVRESLAQRLKVGQTIPARLDALGYECQAVISEIVPEAQAESRSFQVKVTGDCPPNVYSGMFGRILIPLDHESVTVVPESAVRRVGQLDQVDVVEEDGAIRRRIVRLGRSFSEDREVLSGLVPGERVRARKTTPIAPPDRIQKIQAIAEPMPNQNQNGNPSNSAASADSVASTPESEVAP</sequence>
<feature type="compositionally biased region" description="Low complexity" evidence="3">
    <location>
        <begin position="418"/>
        <end position="437"/>
    </location>
</feature>
<dbReference type="Gene3D" id="2.40.50.100">
    <property type="match status" value="1"/>
</dbReference>
<accession>E8R4U1</accession>
<evidence type="ECO:0000256" key="3">
    <source>
        <dbReference type="SAM" id="MobiDB-lite"/>
    </source>
</evidence>
<keyword evidence="2" id="KW-0175">Coiled coil</keyword>
<dbReference type="AlphaFoldDB" id="E8R4U1"/>
<evidence type="ECO:0000313" key="8">
    <source>
        <dbReference type="Proteomes" id="UP000008631"/>
    </source>
</evidence>